<reference evidence="2 3" key="1">
    <citation type="submission" date="2018-06" db="EMBL/GenBank/DDBJ databases">
        <title>A transcriptomic atlas of mushroom development highlights an independent origin of complex multicellularity.</title>
        <authorList>
            <consortium name="DOE Joint Genome Institute"/>
            <person name="Krizsan K."/>
            <person name="Almasi E."/>
            <person name="Merenyi Z."/>
            <person name="Sahu N."/>
            <person name="Viragh M."/>
            <person name="Koszo T."/>
            <person name="Mondo S."/>
            <person name="Kiss B."/>
            <person name="Balint B."/>
            <person name="Kues U."/>
            <person name="Barry K."/>
            <person name="Hegedus J.C."/>
            <person name="Henrissat B."/>
            <person name="Johnson J."/>
            <person name="Lipzen A."/>
            <person name="Ohm R."/>
            <person name="Nagy I."/>
            <person name="Pangilinan J."/>
            <person name="Yan J."/>
            <person name="Xiong Y."/>
            <person name="Grigoriev I.V."/>
            <person name="Hibbett D.S."/>
            <person name="Nagy L.G."/>
        </authorList>
    </citation>
    <scope>NUCLEOTIDE SEQUENCE [LARGE SCALE GENOMIC DNA]</scope>
    <source>
        <strain evidence="2 3">SZMC22713</strain>
    </source>
</reference>
<sequence length="274" mass="29888">MHHTLLFTVISVLFWSSRVSGCEGDCIVDITRAFLGNYSTPVGGVLNDLATQISTSMLPVAARPQNPLTLLDPIIIAYNNVSYDSLETAIFPSFFHGKCERFSKDGKDPEGCPKPNCSVVCGTPGSMVHFYPILRYLAFANTRSVFVSLMKPGSDTFTQVQNLIDDAQRCSATTRMCKRRRRSIKFAAAMNANDDVSHHRWASRSPMDLGFSPATHGMGLSPRSSSTASDLGKILGQFGPMLEKACGGHANNDTNALQGCSWEMAMKAYILSFP</sequence>
<keyword evidence="3" id="KW-1185">Reference proteome</keyword>
<dbReference type="VEuPathDB" id="FungiDB:BD410DRAFT_722461"/>
<evidence type="ECO:0000256" key="1">
    <source>
        <dbReference type="SAM" id="SignalP"/>
    </source>
</evidence>
<organism evidence="2 3">
    <name type="scientific">Rickenella mellea</name>
    <dbReference type="NCBI Taxonomy" id="50990"/>
    <lineage>
        <taxon>Eukaryota</taxon>
        <taxon>Fungi</taxon>
        <taxon>Dikarya</taxon>
        <taxon>Basidiomycota</taxon>
        <taxon>Agaricomycotina</taxon>
        <taxon>Agaricomycetes</taxon>
        <taxon>Hymenochaetales</taxon>
        <taxon>Rickenellaceae</taxon>
        <taxon>Rickenella</taxon>
    </lineage>
</organism>
<evidence type="ECO:0000313" key="2">
    <source>
        <dbReference type="EMBL" id="TDL22693.1"/>
    </source>
</evidence>
<dbReference type="Proteomes" id="UP000294933">
    <property type="component" value="Unassembled WGS sequence"/>
</dbReference>
<evidence type="ECO:0000313" key="3">
    <source>
        <dbReference type="Proteomes" id="UP000294933"/>
    </source>
</evidence>
<name>A0A4Y7Q4W0_9AGAM</name>
<feature type="signal peptide" evidence="1">
    <location>
        <begin position="1"/>
        <end position="21"/>
    </location>
</feature>
<dbReference type="OrthoDB" id="3255642at2759"/>
<proteinExistence type="predicted"/>
<dbReference type="STRING" id="50990.A0A4Y7Q4W0"/>
<dbReference type="EMBL" id="ML170173">
    <property type="protein sequence ID" value="TDL22693.1"/>
    <property type="molecule type" value="Genomic_DNA"/>
</dbReference>
<protein>
    <submittedName>
        <fullName evidence="2">Uncharacterized protein</fullName>
    </submittedName>
</protein>
<keyword evidence="1" id="KW-0732">Signal</keyword>
<gene>
    <name evidence="2" type="ORF">BD410DRAFT_722461</name>
</gene>
<accession>A0A4Y7Q4W0</accession>
<dbReference type="AlphaFoldDB" id="A0A4Y7Q4W0"/>
<feature type="chain" id="PRO_5021339851" evidence="1">
    <location>
        <begin position="22"/>
        <end position="274"/>
    </location>
</feature>